<dbReference type="EMBL" id="JBHUON010000028">
    <property type="protein sequence ID" value="MFD2866534.1"/>
    <property type="molecule type" value="Genomic_DNA"/>
</dbReference>
<proteinExistence type="predicted"/>
<accession>A0ABW5XUA9</accession>
<protein>
    <recommendedName>
        <fullName evidence="3">HEAT repeat protein</fullName>
    </recommendedName>
</protein>
<dbReference type="RefSeq" id="WP_377130174.1">
    <property type="nucleotide sequence ID" value="NZ_JBHUHN010000001.1"/>
</dbReference>
<dbReference type="InterPro" id="IPR011989">
    <property type="entry name" value="ARM-like"/>
</dbReference>
<evidence type="ECO:0000313" key="1">
    <source>
        <dbReference type="EMBL" id="MFD2866534.1"/>
    </source>
</evidence>
<reference evidence="2" key="1">
    <citation type="journal article" date="2019" name="Int. J. Syst. Evol. Microbiol.">
        <title>The Global Catalogue of Microorganisms (GCM) 10K type strain sequencing project: providing services to taxonomists for standard genome sequencing and annotation.</title>
        <authorList>
            <consortium name="The Broad Institute Genomics Platform"/>
            <consortium name="The Broad Institute Genome Sequencing Center for Infectious Disease"/>
            <person name="Wu L."/>
            <person name="Ma J."/>
        </authorList>
    </citation>
    <scope>NUCLEOTIDE SEQUENCE [LARGE SCALE GENOMIC DNA]</scope>
    <source>
        <strain evidence="2">KCTC 52232</strain>
    </source>
</reference>
<keyword evidence="2" id="KW-1185">Reference proteome</keyword>
<dbReference type="SUPFAM" id="SSF48371">
    <property type="entry name" value="ARM repeat"/>
    <property type="match status" value="1"/>
</dbReference>
<sequence>MDQAQLIKEIDTNIGKIKIVALGNKLHEQGFNLRDLITITLHPEPEVAFRATWLLENIFLQHPETYLPELGYLLSQMLLVIAPGSKRHYAKIVMHLTERNAPQLIKNGIQDIDFEPVIEQLFDWLIDPKNKIAVKAFAAEALFNLRHRYDWITEELANQLQFLMRNGSAAIQSKGKKLLKDLGPL</sequence>
<organism evidence="1 2">
    <name type="scientific">Mucilaginibacter antarcticus</name>
    <dbReference type="NCBI Taxonomy" id="1855725"/>
    <lineage>
        <taxon>Bacteria</taxon>
        <taxon>Pseudomonadati</taxon>
        <taxon>Bacteroidota</taxon>
        <taxon>Sphingobacteriia</taxon>
        <taxon>Sphingobacteriales</taxon>
        <taxon>Sphingobacteriaceae</taxon>
        <taxon>Mucilaginibacter</taxon>
    </lineage>
</organism>
<dbReference type="InterPro" id="IPR016024">
    <property type="entry name" value="ARM-type_fold"/>
</dbReference>
<dbReference type="Gene3D" id="1.25.10.10">
    <property type="entry name" value="Leucine-rich Repeat Variant"/>
    <property type="match status" value="1"/>
</dbReference>
<evidence type="ECO:0000313" key="2">
    <source>
        <dbReference type="Proteomes" id="UP001597601"/>
    </source>
</evidence>
<comment type="caution">
    <text evidence="1">The sequence shown here is derived from an EMBL/GenBank/DDBJ whole genome shotgun (WGS) entry which is preliminary data.</text>
</comment>
<name>A0ABW5XUA9_9SPHI</name>
<evidence type="ECO:0008006" key="3">
    <source>
        <dbReference type="Google" id="ProtNLM"/>
    </source>
</evidence>
<dbReference type="Proteomes" id="UP001597601">
    <property type="component" value="Unassembled WGS sequence"/>
</dbReference>
<gene>
    <name evidence="1" type="ORF">ACFSYC_17695</name>
</gene>